<evidence type="ECO:0000259" key="3">
    <source>
        <dbReference type="Pfam" id="PF04909"/>
    </source>
</evidence>
<dbReference type="Pfam" id="PF04909">
    <property type="entry name" value="Amidohydro_2"/>
    <property type="match status" value="1"/>
</dbReference>
<dbReference type="Gene3D" id="3.20.20.140">
    <property type="entry name" value="Metal-dependent hydrolases"/>
    <property type="match status" value="1"/>
</dbReference>
<evidence type="ECO:0000313" key="4">
    <source>
        <dbReference type="EMBL" id="MBB5817072.1"/>
    </source>
</evidence>
<dbReference type="InterPro" id="IPR006680">
    <property type="entry name" value="Amidohydro-rel"/>
</dbReference>
<dbReference type="GO" id="GO:0016831">
    <property type="term" value="F:carboxy-lyase activity"/>
    <property type="evidence" value="ECO:0007669"/>
    <property type="project" value="InterPro"/>
</dbReference>
<evidence type="ECO:0000313" key="5">
    <source>
        <dbReference type="Proteomes" id="UP000540685"/>
    </source>
</evidence>
<protein>
    <submittedName>
        <fullName evidence="4">Putative TIM-barrel fold metal-dependent hydrolase</fullName>
    </submittedName>
</protein>
<dbReference type="PANTHER" id="PTHR21240">
    <property type="entry name" value="2-AMINO-3-CARBOXYLMUCONATE-6-SEMIALDEHYDE DECARBOXYLASE"/>
    <property type="match status" value="1"/>
</dbReference>
<proteinExistence type="predicted"/>
<dbReference type="RefSeq" id="WP_184546059.1">
    <property type="nucleotide sequence ID" value="NZ_JACHMP010000001.1"/>
</dbReference>
<name>A0A7W9IAC4_9ACTN</name>
<keyword evidence="4" id="KW-0378">Hydrolase</keyword>
<dbReference type="CDD" id="cd01292">
    <property type="entry name" value="metallo-dependent_hydrolases"/>
    <property type="match status" value="1"/>
</dbReference>
<dbReference type="EMBL" id="JACHMP010000001">
    <property type="protein sequence ID" value="MBB5817072.1"/>
    <property type="molecule type" value="Genomic_DNA"/>
</dbReference>
<accession>A0A7W9IAC4</accession>
<dbReference type="GO" id="GO:0016787">
    <property type="term" value="F:hydrolase activity"/>
    <property type="evidence" value="ECO:0007669"/>
    <property type="project" value="UniProtKB-KW"/>
</dbReference>
<dbReference type="AlphaFoldDB" id="A0A7W9IAC4"/>
<gene>
    <name evidence="4" type="ORF">F4562_000134</name>
</gene>
<dbReference type="InterPro" id="IPR032465">
    <property type="entry name" value="ACMSD"/>
</dbReference>
<dbReference type="SUPFAM" id="SSF51556">
    <property type="entry name" value="Metallo-dependent hydrolases"/>
    <property type="match status" value="1"/>
</dbReference>
<dbReference type="Proteomes" id="UP000540685">
    <property type="component" value="Unassembled WGS sequence"/>
</dbReference>
<evidence type="ECO:0000256" key="2">
    <source>
        <dbReference type="SAM" id="MobiDB-lite"/>
    </source>
</evidence>
<dbReference type="InterPro" id="IPR032466">
    <property type="entry name" value="Metal_Hydrolase"/>
</dbReference>
<reference evidence="4 5" key="1">
    <citation type="submission" date="2020-08" db="EMBL/GenBank/DDBJ databases">
        <title>Sequencing the genomes of 1000 actinobacteria strains.</title>
        <authorList>
            <person name="Klenk H.-P."/>
        </authorList>
    </citation>
    <scope>NUCLEOTIDE SEQUENCE [LARGE SCALE GENOMIC DNA]</scope>
    <source>
        <strain evidence="4 5">DSM 46887</strain>
    </source>
</reference>
<dbReference type="PANTHER" id="PTHR21240:SF19">
    <property type="entry name" value="CATALYTIC_ HYDROLASE"/>
    <property type="match status" value="1"/>
</dbReference>
<organism evidence="4 5">
    <name type="scientific">Streptosporangium becharense</name>
    <dbReference type="NCBI Taxonomy" id="1816182"/>
    <lineage>
        <taxon>Bacteria</taxon>
        <taxon>Bacillati</taxon>
        <taxon>Actinomycetota</taxon>
        <taxon>Actinomycetes</taxon>
        <taxon>Streptosporangiales</taxon>
        <taxon>Streptosporangiaceae</taxon>
        <taxon>Streptosporangium</taxon>
    </lineage>
</organism>
<evidence type="ECO:0000256" key="1">
    <source>
        <dbReference type="ARBA" id="ARBA00023239"/>
    </source>
</evidence>
<feature type="region of interest" description="Disordered" evidence="2">
    <location>
        <begin position="297"/>
        <end position="325"/>
    </location>
</feature>
<sequence>MTYTSRIDPDAIVALDVHTHIEADHHGRLSLDAELMEASAKYFKAGQDRTPTIDRVAAYYRERNMAAVVFTVDASTELGHPALSSEEIARQAAEHADVLIPFGSVDPRRGEEAIVQARRLVQDFGVLGFKFHPSLQGFTPNDPVHYPLWQALEELGSVALFHTGQSGIGAGLPGGRGIKLRYSDPMLLDDVAADFPGLTMILAHPSVPWVDASISIAGHKSNVYLDLSGWSPRYFPPQLVRQAAGPLRHKVLFGSDYPVLTPDRWMADFAALDVREEVKPLIYKENALRVLGLRQPPRTCPEQARQDTAQRRTVPRRAQKEGTSQ</sequence>
<comment type="caution">
    <text evidence="4">The sequence shown here is derived from an EMBL/GenBank/DDBJ whole genome shotgun (WGS) entry which is preliminary data.</text>
</comment>
<feature type="domain" description="Amidohydrolase-related" evidence="3">
    <location>
        <begin position="16"/>
        <end position="293"/>
    </location>
</feature>
<keyword evidence="5" id="KW-1185">Reference proteome</keyword>
<keyword evidence="1" id="KW-0456">Lyase</keyword>